<sequence length="286" mass="32558">MSRSIDKFPEPKTKKQVKVIVATASRTGTLSVYRAMKILGYKPYHMAEVVLEGGAPHMEVLTEAITAQYNRFSGIKRYNRQDFDKWLAEYDCLVEIPYFMGPEVLEAYADDPNVKFILTDRDPDKWVTSVNKTAGELVSQMDQFPLNVLQYFNGDVRKFLNLNKAIYGAIADGTSPGDKDNREAMRRNYASYIEMAKRILPADRLLYFRLEDGLGWEQICPFLEIPIPDEPFPKPNDQENFKKEVGGWMNPRIQSAMLKLGALVVPAVGSLAYFGIKYRSAFKLGL</sequence>
<dbReference type="Proteomes" id="UP000078397">
    <property type="component" value="Unassembled WGS sequence"/>
</dbReference>
<proteinExistence type="predicted"/>
<dbReference type="Pfam" id="PF17784">
    <property type="entry name" value="Sulfotransfer_4"/>
    <property type="match status" value="1"/>
</dbReference>
<dbReference type="OrthoDB" id="408152at2759"/>
<dbReference type="PANTHER" id="PTHR36978">
    <property type="entry name" value="P-LOOP CONTAINING NUCLEOTIDE TRIPHOSPHATE HYDROLASE"/>
    <property type="match status" value="1"/>
</dbReference>
<dbReference type="Gene3D" id="3.40.50.300">
    <property type="entry name" value="P-loop containing nucleotide triphosphate hydrolases"/>
    <property type="match status" value="1"/>
</dbReference>
<dbReference type="KEGG" id="pchm:VFPPC_03654"/>
<dbReference type="EMBL" id="LSBJ02000002">
    <property type="protein sequence ID" value="OAQ71340.1"/>
    <property type="molecule type" value="Genomic_DNA"/>
</dbReference>
<dbReference type="InterPro" id="IPR040632">
    <property type="entry name" value="Sulfotransfer_4"/>
</dbReference>
<protein>
    <submittedName>
        <fullName evidence="1">Tubulin</fullName>
    </submittedName>
</protein>
<evidence type="ECO:0000313" key="1">
    <source>
        <dbReference type="EMBL" id="OAQ71340.1"/>
    </source>
</evidence>
<dbReference type="STRING" id="1380566.A0A179G1L9"/>
<comment type="caution">
    <text evidence="1">The sequence shown here is derived from an EMBL/GenBank/DDBJ whole genome shotgun (WGS) entry which is preliminary data.</text>
</comment>
<dbReference type="AlphaFoldDB" id="A0A179G1L9"/>
<evidence type="ECO:0000313" key="2">
    <source>
        <dbReference type="Proteomes" id="UP000078397"/>
    </source>
</evidence>
<gene>
    <name evidence="1" type="ORF">VFPPC_03654</name>
</gene>
<reference evidence="1 2" key="1">
    <citation type="journal article" date="2016" name="PLoS Pathog.">
        <title>Biosynthesis of antibiotic leucinostatins in bio-control fungus Purpureocillium lilacinum and their inhibition on phytophthora revealed by genome mining.</title>
        <authorList>
            <person name="Wang G."/>
            <person name="Liu Z."/>
            <person name="Lin R."/>
            <person name="Li E."/>
            <person name="Mao Z."/>
            <person name="Ling J."/>
            <person name="Yang Y."/>
            <person name="Yin W.B."/>
            <person name="Xie B."/>
        </authorList>
    </citation>
    <scope>NUCLEOTIDE SEQUENCE [LARGE SCALE GENOMIC DNA]</scope>
    <source>
        <strain evidence="1">170</strain>
    </source>
</reference>
<dbReference type="PANTHER" id="PTHR36978:SF4">
    <property type="entry name" value="P-LOOP CONTAINING NUCLEOSIDE TRIPHOSPHATE HYDROLASE PROTEIN"/>
    <property type="match status" value="1"/>
</dbReference>
<dbReference type="RefSeq" id="XP_018147877.1">
    <property type="nucleotide sequence ID" value="XM_018283130.1"/>
</dbReference>
<accession>A0A179G1L9</accession>
<dbReference type="GeneID" id="28847124"/>
<dbReference type="SUPFAM" id="SSF52540">
    <property type="entry name" value="P-loop containing nucleoside triphosphate hydrolases"/>
    <property type="match status" value="1"/>
</dbReference>
<keyword evidence="2" id="KW-1185">Reference proteome</keyword>
<name>A0A179G1L9_METCM</name>
<organism evidence="1 2">
    <name type="scientific">Pochonia chlamydosporia 170</name>
    <dbReference type="NCBI Taxonomy" id="1380566"/>
    <lineage>
        <taxon>Eukaryota</taxon>
        <taxon>Fungi</taxon>
        <taxon>Dikarya</taxon>
        <taxon>Ascomycota</taxon>
        <taxon>Pezizomycotina</taxon>
        <taxon>Sordariomycetes</taxon>
        <taxon>Hypocreomycetidae</taxon>
        <taxon>Hypocreales</taxon>
        <taxon>Clavicipitaceae</taxon>
        <taxon>Pochonia</taxon>
    </lineage>
</organism>
<dbReference type="InterPro" id="IPR027417">
    <property type="entry name" value="P-loop_NTPase"/>
</dbReference>